<accession>A0ABS1QQV6</accession>
<dbReference type="EMBL" id="JAERTZ010000012">
    <property type="protein sequence ID" value="MBL1376634.1"/>
    <property type="molecule type" value="Genomic_DNA"/>
</dbReference>
<evidence type="ECO:0000313" key="2">
    <source>
        <dbReference type="Proteomes" id="UP000638570"/>
    </source>
</evidence>
<evidence type="ECO:0008006" key="3">
    <source>
        <dbReference type="Google" id="ProtNLM"/>
    </source>
</evidence>
<organism evidence="1 2">
    <name type="scientific">Zobellella iuensis</name>
    <dbReference type="NCBI Taxonomy" id="2803811"/>
    <lineage>
        <taxon>Bacteria</taxon>
        <taxon>Pseudomonadati</taxon>
        <taxon>Pseudomonadota</taxon>
        <taxon>Gammaproteobacteria</taxon>
        <taxon>Aeromonadales</taxon>
        <taxon>Aeromonadaceae</taxon>
        <taxon>Zobellella</taxon>
    </lineage>
</organism>
<dbReference type="Pfam" id="PF11903">
    <property type="entry name" value="ParD_like"/>
    <property type="match status" value="1"/>
</dbReference>
<dbReference type="Proteomes" id="UP000638570">
    <property type="component" value="Unassembled WGS sequence"/>
</dbReference>
<dbReference type="InterPro" id="IPR021831">
    <property type="entry name" value="ParD-like"/>
</dbReference>
<keyword evidence="2" id="KW-1185">Reference proteome</keyword>
<gene>
    <name evidence="1" type="ORF">JKV55_04680</name>
</gene>
<evidence type="ECO:0000313" key="1">
    <source>
        <dbReference type="EMBL" id="MBL1376634.1"/>
    </source>
</evidence>
<comment type="caution">
    <text evidence="1">The sequence shown here is derived from an EMBL/GenBank/DDBJ whole genome shotgun (WGS) entry which is preliminary data.</text>
</comment>
<sequence length="80" mass="8943">MSQSVRFGDAFLSNVKAHAATENRTVSEQIRHWVAIGRTTEDNPDLPFSFIKDAIAASQELKTGKVKRYVRRTPKSPRAG</sequence>
<proteinExistence type="predicted"/>
<dbReference type="RefSeq" id="WP_202082673.1">
    <property type="nucleotide sequence ID" value="NZ_JAERTZ010000012.1"/>
</dbReference>
<name>A0ABS1QQV6_9GAMM</name>
<protein>
    <recommendedName>
        <fullName evidence="3">ParD-like antitoxin of type II toxin-antitoxin system</fullName>
    </recommendedName>
</protein>
<reference evidence="2" key="1">
    <citation type="submission" date="2021-01" db="EMBL/GenBank/DDBJ databases">
        <title>Genome public.</title>
        <authorList>
            <person name="Liu C."/>
            <person name="Sun Q."/>
        </authorList>
    </citation>
    <scope>NUCLEOTIDE SEQUENCE [LARGE SCALE GENOMIC DNA]</scope>
    <source>
        <strain evidence="2">CGMCC 1.18722</strain>
    </source>
</reference>